<dbReference type="AlphaFoldDB" id="A0A975GIS9"/>
<dbReference type="KEGG" id="dli:dnl_51650"/>
<evidence type="ECO:0000313" key="2">
    <source>
        <dbReference type="Proteomes" id="UP000663720"/>
    </source>
</evidence>
<proteinExistence type="predicted"/>
<reference evidence="1" key="1">
    <citation type="journal article" date="2021" name="Microb. Physiol.">
        <title>Proteogenomic Insights into the Physiology of Marine, Sulfate-Reducing, Filamentous Desulfonema limicola and Desulfonema magnum.</title>
        <authorList>
            <person name="Schnaars V."/>
            <person name="Wohlbrand L."/>
            <person name="Scheve S."/>
            <person name="Hinrichs C."/>
            <person name="Reinhardt R."/>
            <person name="Rabus R."/>
        </authorList>
    </citation>
    <scope>NUCLEOTIDE SEQUENCE</scope>
    <source>
        <strain evidence="1">5ac10</strain>
    </source>
</reference>
<sequence length="212" mass="24861">MFYFGYTHMVLASAIVQEQLYTDFPQGTMPIDEYARKKSSEADPNVKRIETQDRDWLVPYCDAYKNSEDIDNDKVLKTSLNLEITRKKEKPLIQFPHFKEWRQGHFLSLRKWEGVVEDVFDTSFVAIIKDVDRKVPDERVEISFDELTNIDEIALAKAGAIFSWTMGYSVSKSGTRRRQAVLLFRRMPKWTKNDIEKGFKVADEMYSKFGDF</sequence>
<protein>
    <submittedName>
        <fullName evidence="1">Uncharacterized protein</fullName>
    </submittedName>
</protein>
<name>A0A975GIS9_9BACT</name>
<dbReference type="EMBL" id="CP061799">
    <property type="protein sequence ID" value="QTA82781.1"/>
    <property type="molecule type" value="Genomic_DNA"/>
</dbReference>
<accession>A0A975GIS9</accession>
<keyword evidence="2" id="KW-1185">Reference proteome</keyword>
<dbReference type="Proteomes" id="UP000663720">
    <property type="component" value="Chromosome"/>
</dbReference>
<evidence type="ECO:0000313" key="1">
    <source>
        <dbReference type="EMBL" id="QTA82781.1"/>
    </source>
</evidence>
<organism evidence="1 2">
    <name type="scientific">Desulfonema limicola</name>
    <dbReference type="NCBI Taxonomy" id="45656"/>
    <lineage>
        <taxon>Bacteria</taxon>
        <taxon>Pseudomonadati</taxon>
        <taxon>Thermodesulfobacteriota</taxon>
        <taxon>Desulfobacteria</taxon>
        <taxon>Desulfobacterales</taxon>
        <taxon>Desulfococcaceae</taxon>
        <taxon>Desulfonema</taxon>
    </lineage>
</organism>
<gene>
    <name evidence="1" type="ORF">dnl_51650</name>
</gene>